<dbReference type="AlphaFoldDB" id="A0ABD1MW31"/>
<keyword evidence="5" id="KW-0009">Actin-binding</keyword>
<keyword evidence="6" id="KW-0175">Coiled coil</keyword>
<dbReference type="Gene3D" id="3.40.850.10">
    <property type="entry name" value="Kinesin motor domain"/>
    <property type="match status" value="1"/>
</dbReference>
<evidence type="ECO:0000313" key="9">
    <source>
        <dbReference type="Proteomes" id="UP001603857"/>
    </source>
</evidence>
<sequence length="231" mass="26584">MYPFNTNTRSIKALDCNVAVAGWDASAKTIYACLFDLLVDTINSSVRQDTNSQMQIGVLDIYGFKCGALCLTKNKLEKQLEELTWRLHLEKKIRVSNEKAKHVEISKLDKALHVVNLKLDATTLEAINENNKNAILQNQLQLWLEEKIALEREVVTMDEVRKENALLKGLLDAFEKKNAYLELELVNARKDHDETIKKMREFELKCSQLRENVKSLEENPSSLEDENHVLR</sequence>
<proteinExistence type="predicted"/>
<dbReference type="InterPro" id="IPR001609">
    <property type="entry name" value="Myosin_head_motor_dom-like"/>
</dbReference>
<dbReference type="Gene3D" id="1.20.58.530">
    <property type="match status" value="1"/>
</dbReference>
<evidence type="ECO:0000256" key="2">
    <source>
        <dbReference type="ARBA" id="ARBA00022840"/>
    </source>
</evidence>
<dbReference type="InterPro" id="IPR027417">
    <property type="entry name" value="P-loop_NTPase"/>
</dbReference>
<keyword evidence="2" id="KW-0067">ATP-binding</keyword>
<evidence type="ECO:0000256" key="3">
    <source>
        <dbReference type="ARBA" id="ARBA00023123"/>
    </source>
</evidence>
<evidence type="ECO:0000256" key="4">
    <source>
        <dbReference type="ARBA" id="ARBA00023175"/>
    </source>
</evidence>
<keyword evidence="1" id="KW-0547">Nucleotide-binding</keyword>
<dbReference type="GO" id="GO:0003779">
    <property type="term" value="F:actin binding"/>
    <property type="evidence" value="ECO:0007669"/>
    <property type="project" value="UniProtKB-KW"/>
</dbReference>
<dbReference type="EMBL" id="JBGMDY010000003">
    <property type="protein sequence ID" value="KAL2340035.1"/>
    <property type="molecule type" value="Genomic_DNA"/>
</dbReference>
<accession>A0ABD1MW31</accession>
<dbReference type="Gene3D" id="1.20.120.720">
    <property type="entry name" value="Myosin VI head, motor domain, U50 subdomain"/>
    <property type="match status" value="1"/>
</dbReference>
<evidence type="ECO:0000256" key="1">
    <source>
        <dbReference type="ARBA" id="ARBA00022741"/>
    </source>
</evidence>
<dbReference type="Proteomes" id="UP001603857">
    <property type="component" value="Unassembled WGS sequence"/>
</dbReference>
<evidence type="ECO:0000256" key="6">
    <source>
        <dbReference type="SAM" id="Coils"/>
    </source>
</evidence>
<dbReference type="PANTHER" id="PTHR13140">
    <property type="entry name" value="MYOSIN"/>
    <property type="match status" value="1"/>
</dbReference>
<keyword evidence="4" id="KW-0505">Motor protein</keyword>
<feature type="domain" description="Myosin motor" evidence="7">
    <location>
        <begin position="11"/>
        <end position="65"/>
    </location>
</feature>
<dbReference type="Pfam" id="PF00063">
    <property type="entry name" value="Myosin_head"/>
    <property type="match status" value="1"/>
</dbReference>
<dbReference type="InterPro" id="IPR036961">
    <property type="entry name" value="Kinesin_motor_dom_sf"/>
</dbReference>
<protein>
    <recommendedName>
        <fullName evidence="7">Myosin motor domain-containing protein</fullName>
    </recommendedName>
</protein>
<keyword evidence="9" id="KW-1185">Reference proteome</keyword>
<reference evidence="8 9" key="1">
    <citation type="submission" date="2024-08" db="EMBL/GenBank/DDBJ databases">
        <title>Insights into the chromosomal genome structure of Flemingia macrophylla.</title>
        <authorList>
            <person name="Ding Y."/>
            <person name="Zhao Y."/>
            <person name="Bi W."/>
            <person name="Wu M."/>
            <person name="Zhao G."/>
            <person name="Gong Y."/>
            <person name="Li W."/>
            <person name="Zhang P."/>
        </authorList>
    </citation>
    <scope>NUCLEOTIDE SEQUENCE [LARGE SCALE GENOMIC DNA]</scope>
    <source>
        <strain evidence="8">DYQJB</strain>
        <tissue evidence="8">Leaf</tissue>
    </source>
</reference>
<comment type="caution">
    <text evidence="8">The sequence shown here is derived from an EMBL/GenBank/DDBJ whole genome shotgun (WGS) entry which is preliminary data.</text>
</comment>
<feature type="coiled-coil region" evidence="6">
    <location>
        <begin position="133"/>
        <end position="226"/>
    </location>
</feature>
<gene>
    <name evidence="8" type="ORF">Fmac_007975</name>
</gene>
<dbReference type="SUPFAM" id="SSF52540">
    <property type="entry name" value="P-loop containing nucleoside triphosphate hydrolases"/>
    <property type="match status" value="1"/>
</dbReference>
<keyword evidence="3" id="KW-0518">Myosin</keyword>
<dbReference type="PANTHER" id="PTHR13140:SF781">
    <property type="entry name" value="MYOSIN-15"/>
    <property type="match status" value="1"/>
</dbReference>
<dbReference type="GO" id="GO:0016459">
    <property type="term" value="C:myosin complex"/>
    <property type="evidence" value="ECO:0007669"/>
    <property type="project" value="UniProtKB-KW"/>
</dbReference>
<evidence type="ECO:0000313" key="8">
    <source>
        <dbReference type="EMBL" id="KAL2340035.1"/>
    </source>
</evidence>
<dbReference type="GO" id="GO:0005524">
    <property type="term" value="F:ATP binding"/>
    <property type="evidence" value="ECO:0007669"/>
    <property type="project" value="UniProtKB-KW"/>
</dbReference>
<evidence type="ECO:0000259" key="7">
    <source>
        <dbReference type="Pfam" id="PF00063"/>
    </source>
</evidence>
<organism evidence="8 9">
    <name type="scientific">Flemingia macrophylla</name>
    <dbReference type="NCBI Taxonomy" id="520843"/>
    <lineage>
        <taxon>Eukaryota</taxon>
        <taxon>Viridiplantae</taxon>
        <taxon>Streptophyta</taxon>
        <taxon>Embryophyta</taxon>
        <taxon>Tracheophyta</taxon>
        <taxon>Spermatophyta</taxon>
        <taxon>Magnoliopsida</taxon>
        <taxon>eudicotyledons</taxon>
        <taxon>Gunneridae</taxon>
        <taxon>Pentapetalae</taxon>
        <taxon>rosids</taxon>
        <taxon>fabids</taxon>
        <taxon>Fabales</taxon>
        <taxon>Fabaceae</taxon>
        <taxon>Papilionoideae</taxon>
        <taxon>50 kb inversion clade</taxon>
        <taxon>NPAAA clade</taxon>
        <taxon>indigoferoid/millettioid clade</taxon>
        <taxon>Phaseoleae</taxon>
        <taxon>Flemingia</taxon>
    </lineage>
</organism>
<evidence type="ECO:0000256" key="5">
    <source>
        <dbReference type="ARBA" id="ARBA00023203"/>
    </source>
</evidence>
<name>A0ABD1MW31_9FABA</name>